<dbReference type="EMBL" id="GL379796">
    <property type="protein sequence ID" value="EGT31440.1"/>
    <property type="molecule type" value="Genomic_DNA"/>
</dbReference>
<evidence type="ECO:0000313" key="2">
    <source>
        <dbReference type="EMBL" id="EGT31440.1"/>
    </source>
</evidence>
<evidence type="ECO:0000313" key="3">
    <source>
        <dbReference type="Proteomes" id="UP000008068"/>
    </source>
</evidence>
<accession>G0MIS2</accession>
<sequence>MNRFPLLRLPYVALREVILSTDRSDVINLALSSKNSCRIINTTKNAVSMRKMSQDVIDELGAVDRLKIGRLENLENSTNVIKTINLEVSKHSTYKISLLYFTGGPNVSLEQKKYLIFELQVRSIKDKTEGKRKIIRLGGTDVPVIIKSKCEICTLWEDIEFGAQFLSQHFLQLLKLNQSTLIVDPKGTDGSEFSGILKIALKSFSKEKSVLSIANIEFMRDSDLKTVVHNIGYGTIRIIGDRDGRVRNTFECEARQLVNMRMRGRF</sequence>
<evidence type="ECO:0000259" key="1">
    <source>
        <dbReference type="PROSITE" id="PS50181"/>
    </source>
</evidence>
<keyword evidence="3" id="KW-1185">Reference proteome</keyword>
<dbReference type="Pfam" id="PF00646">
    <property type="entry name" value="F-box"/>
    <property type="match status" value="1"/>
</dbReference>
<feature type="domain" description="F-box" evidence="1">
    <location>
        <begin position="3"/>
        <end position="52"/>
    </location>
</feature>
<gene>
    <name evidence="2" type="ORF">CAEBREN_23574</name>
</gene>
<dbReference type="AlphaFoldDB" id="G0MIS2"/>
<proteinExistence type="predicted"/>
<organism evidence="3">
    <name type="scientific">Caenorhabditis brenneri</name>
    <name type="common">Nematode worm</name>
    <dbReference type="NCBI Taxonomy" id="135651"/>
    <lineage>
        <taxon>Eukaryota</taxon>
        <taxon>Metazoa</taxon>
        <taxon>Ecdysozoa</taxon>
        <taxon>Nematoda</taxon>
        <taxon>Chromadorea</taxon>
        <taxon>Rhabditida</taxon>
        <taxon>Rhabditina</taxon>
        <taxon>Rhabditomorpha</taxon>
        <taxon>Rhabditoidea</taxon>
        <taxon>Rhabditidae</taxon>
        <taxon>Peloderinae</taxon>
        <taxon>Caenorhabditis</taxon>
    </lineage>
</organism>
<dbReference type="HOGENOM" id="CLU_063119_0_0_1"/>
<reference evidence="3" key="1">
    <citation type="submission" date="2011-07" db="EMBL/GenBank/DDBJ databases">
        <authorList>
            <consortium name="Caenorhabditis brenneri Sequencing and Analysis Consortium"/>
            <person name="Wilson R.K."/>
        </authorList>
    </citation>
    <scope>NUCLEOTIDE SEQUENCE [LARGE SCALE GENOMIC DNA]</scope>
    <source>
        <strain evidence="3">PB2801</strain>
    </source>
</reference>
<protein>
    <recommendedName>
        <fullName evidence="1">F-box domain-containing protein</fullName>
    </recommendedName>
</protein>
<dbReference type="Proteomes" id="UP000008068">
    <property type="component" value="Unassembled WGS sequence"/>
</dbReference>
<name>G0MIS2_CAEBE</name>
<dbReference type="PROSITE" id="PS50181">
    <property type="entry name" value="FBOX"/>
    <property type="match status" value="1"/>
</dbReference>
<dbReference type="PANTHER" id="PTHR21503:SF8">
    <property type="entry name" value="F-BOX ASSOCIATED DOMAIN-CONTAINING PROTEIN-RELATED"/>
    <property type="match status" value="1"/>
</dbReference>
<dbReference type="InParanoid" id="G0MIS2"/>
<dbReference type="PANTHER" id="PTHR21503">
    <property type="entry name" value="F-BOX-CONTAINING HYPOTHETICAL PROTEIN C.ELEGANS"/>
    <property type="match status" value="1"/>
</dbReference>
<dbReference type="InterPro" id="IPR001810">
    <property type="entry name" value="F-box_dom"/>
</dbReference>